<sequence length="362" mass="37699">MTQDLIALRHALHRHPDISGDEGNTAHMVATALRSTPADLLVTDLGGHGVAAVYDSGQPGPTVMFRAELDALPIAEASGVAHASQRPGMAHLCGHDGHMAILMGLAGTRPARGRLVLLFQPAEETGAGARAVLADPTFAALRPDFAFALHNMPGLPLGAVAVAAGPASCASVGWRIAVRGREAHAAFPETGQSPAPVLARLVQHLASLPVSTATICHLNMGAPAFGIAPGQAVAHVTLRAASDTGLEALEHDLRNWIADNTGGLTLDITRHDHFNATLNDPEAAAHVEAARDELRIEKAAFNFPMRPSEDFGAFSAQAKCALFFLGAGEAHPALHDPAYDFPDALIAPGLAMFRAILARLTG</sequence>
<dbReference type="PIRSF" id="PIRSF005962">
    <property type="entry name" value="Pept_M20D_amidohydro"/>
    <property type="match status" value="1"/>
</dbReference>
<dbReference type="Pfam" id="PF07687">
    <property type="entry name" value="M20_dimer"/>
    <property type="match status" value="1"/>
</dbReference>
<keyword evidence="1" id="KW-0378">Hydrolase</keyword>
<gene>
    <name evidence="3" type="ORF">M3N55_04380</name>
</gene>
<dbReference type="SUPFAM" id="SSF55031">
    <property type="entry name" value="Bacterial exopeptidase dimerisation domain"/>
    <property type="match status" value="1"/>
</dbReference>
<dbReference type="Pfam" id="PF01546">
    <property type="entry name" value="Peptidase_M20"/>
    <property type="match status" value="1"/>
</dbReference>
<proteinExistence type="predicted"/>
<dbReference type="RefSeq" id="WP_249056771.1">
    <property type="nucleotide sequence ID" value="NZ_JALZWP010000003.1"/>
</dbReference>
<reference evidence="3 4" key="1">
    <citation type="submission" date="2022-05" db="EMBL/GenBank/DDBJ databases">
        <title>Seasonal and diel survey of microbial diversity of the Tyrrhenian coast.</title>
        <authorList>
            <person name="Gattoni G."/>
            <person name="Corral P."/>
        </authorList>
    </citation>
    <scope>NUCLEOTIDE SEQUENCE [LARGE SCALE GENOMIC DNA]</scope>
    <source>
        <strain evidence="3 4">V10</strain>
    </source>
</reference>
<accession>A0ABT0LZY1</accession>
<evidence type="ECO:0000259" key="2">
    <source>
        <dbReference type="Pfam" id="PF07687"/>
    </source>
</evidence>
<dbReference type="PANTHER" id="PTHR11014">
    <property type="entry name" value="PEPTIDASE M20 FAMILY MEMBER"/>
    <property type="match status" value="1"/>
</dbReference>
<dbReference type="InterPro" id="IPR036264">
    <property type="entry name" value="Bact_exopeptidase_dim_dom"/>
</dbReference>
<comment type="caution">
    <text evidence="3">The sequence shown here is derived from an EMBL/GenBank/DDBJ whole genome shotgun (WGS) entry which is preliminary data.</text>
</comment>
<evidence type="ECO:0000313" key="3">
    <source>
        <dbReference type="EMBL" id="MCL1627958.1"/>
    </source>
</evidence>
<evidence type="ECO:0000313" key="4">
    <source>
        <dbReference type="Proteomes" id="UP001202550"/>
    </source>
</evidence>
<feature type="domain" description="Peptidase M20 dimerisation" evidence="2">
    <location>
        <begin position="171"/>
        <end position="260"/>
    </location>
</feature>
<dbReference type="InterPro" id="IPR011650">
    <property type="entry name" value="Peptidase_M20_dimer"/>
</dbReference>
<dbReference type="Gene3D" id="3.40.630.10">
    <property type="entry name" value="Zn peptidases"/>
    <property type="match status" value="1"/>
</dbReference>
<dbReference type="Proteomes" id="UP001202550">
    <property type="component" value="Unassembled WGS sequence"/>
</dbReference>
<evidence type="ECO:0000256" key="1">
    <source>
        <dbReference type="ARBA" id="ARBA00022801"/>
    </source>
</evidence>
<protein>
    <submittedName>
        <fullName evidence="3">Amidohydrolase</fullName>
    </submittedName>
</protein>
<dbReference type="EMBL" id="JALZWP010000003">
    <property type="protein sequence ID" value="MCL1627958.1"/>
    <property type="molecule type" value="Genomic_DNA"/>
</dbReference>
<dbReference type="NCBIfam" id="TIGR01891">
    <property type="entry name" value="amidohydrolases"/>
    <property type="match status" value="1"/>
</dbReference>
<dbReference type="Gene3D" id="3.30.70.360">
    <property type="match status" value="1"/>
</dbReference>
<dbReference type="InterPro" id="IPR002933">
    <property type="entry name" value="Peptidase_M20"/>
</dbReference>
<dbReference type="SUPFAM" id="SSF53187">
    <property type="entry name" value="Zn-dependent exopeptidases"/>
    <property type="match status" value="1"/>
</dbReference>
<keyword evidence="4" id="KW-1185">Reference proteome</keyword>
<dbReference type="InterPro" id="IPR017439">
    <property type="entry name" value="Amidohydrolase"/>
</dbReference>
<name>A0ABT0LZY1_9RHOB</name>
<organism evidence="3 4">
    <name type="scientific">Roseinatronobacter domitianus</name>
    <dbReference type="NCBI Taxonomy" id="2940293"/>
    <lineage>
        <taxon>Bacteria</taxon>
        <taxon>Pseudomonadati</taxon>
        <taxon>Pseudomonadota</taxon>
        <taxon>Alphaproteobacteria</taxon>
        <taxon>Rhodobacterales</taxon>
        <taxon>Paracoccaceae</taxon>
        <taxon>Roseinatronobacter</taxon>
    </lineage>
</organism>
<dbReference type="PANTHER" id="PTHR11014:SF169">
    <property type="entry name" value="CLAN MH, FAMILY M20, PEPTIDASE T-LIKE METALLOPEPTIDASE"/>
    <property type="match status" value="1"/>
</dbReference>